<evidence type="ECO:0000313" key="3">
    <source>
        <dbReference type="Proteomes" id="UP001374535"/>
    </source>
</evidence>
<evidence type="ECO:0000313" key="2">
    <source>
        <dbReference type="EMBL" id="WVZ25859.1"/>
    </source>
</evidence>
<dbReference type="EMBL" id="CP144700">
    <property type="protein sequence ID" value="WVZ25859.1"/>
    <property type="molecule type" value="Genomic_DNA"/>
</dbReference>
<sequence>MGFVGECSYKLDKSLVGTLTSTLGTMNGSYYLHEHIIEMLNIVVRLKAFELGKNENFLVQLILSSLSFKYRLFSLYIGIWFHNLKLMLLYTLLIWLMNVLTSLSTIISLVLEFFYDTLPKMNLNGLYFEVYVK</sequence>
<feature type="transmembrane region" description="Helical" evidence="1">
    <location>
        <begin position="87"/>
        <end position="111"/>
    </location>
</feature>
<reference evidence="2 3" key="1">
    <citation type="journal article" date="2023" name="Life. Sci Alliance">
        <title>Evolutionary insights into 3D genome organization and epigenetic landscape of Vigna mungo.</title>
        <authorList>
            <person name="Junaid A."/>
            <person name="Singh B."/>
            <person name="Bhatia S."/>
        </authorList>
    </citation>
    <scope>NUCLEOTIDE SEQUENCE [LARGE SCALE GENOMIC DNA]</scope>
    <source>
        <strain evidence="2">Urdbean</strain>
    </source>
</reference>
<proteinExistence type="predicted"/>
<feature type="transmembrane region" description="Helical" evidence="1">
    <location>
        <begin position="57"/>
        <end position="81"/>
    </location>
</feature>
<gene>
    <name evidence="2" type="ORF">V8G54_004403</name>
</gene>
<keyword evidence="3" id="KW-1185">Reference proteome</keyword>
<evidence type="ECO:0000256" key="1">
    <source>
        <dbReference type="SAM" id="Phobius"/>
    </source>
</evidence>
<keyword evidence="1" id="KW-1133">Transmembrane helix</keyword>
<dbReference type="Proteomes" id="UP001374535">
    <property type="component" value="Chromosome 1"/>
</dbReference>
<accession>A0AAQ3PFA9</accession>
<keyword evidence="1" id="KW-0812">Transmembrane</keyword>
<dbReference type="AlphaFoldDB" id="A0AAQ3PFA9"/>
<organism evidence="2 3">
    <name type="scientific">Vigna mungo</name>
    <name type="common">Black gram</name>
    <name type="synonym">Phaseolus mungo</name>
    <dbReference type="NCBI Taxonomy" id="3915"/>
    <lineage>
        <taxon>Eukaryota</taxon>
        <taxon>Viridiplantae</taxon>
        <taxon>Streptophyta</taxon>
        <taxon>Embryophyta</taxon>
        <taxon>Tracheophyta</taxon>
        <taxon>Spermatophyta</taxon>
        <taxon>Magnoliopsida</taxon>
        <taxon>eudicotyledons</taxon>
        <taxon>Gunneridae</taxon>
        <taxon>Pentapetalae</taxon>
        <taxon>rosids</taxon>
        <taxon>fabids</taxon>
        <taxon>Fabales</taxon>
        <taxon>Fabaceae</taxon>
        <taxon>Papilionoideae</taxon>
        <taxon>50 kb inversion clade</taxon>
        <taxon>NPAAA clade</taxon>
        <taxon>indigoferoid/millettioid clade</taxon>
        <taxon>Phaseoleae</taxon>
        <taxon>Vigna</taxon>
    </lineage>
</organism>
<protein>
    <submittedName>
        <fullName evidence="2">Uncharacterized protein</fullName>
    </submittedName>
</protein>
<name>A0AAQ3PFA9_VIGMU</name>
<keyword evidence="1" id="KW-0472">Membrane</keyword>